<dbReference type="Proteomes" id="UP000464314">
    <property type="component" value="Chromosome"/>
</dbReference>
<accession>A0A6P1THY1</accession>
<dbReference type="KEGG" id="anr:Ana3638_03090"/>
<dbReference type="EMBL" id="CP048000">
    <property type="protein sequence ID" value="QHQ59907.1"/>
    <property type="molecule type" value="Genomic_DNA"/>
</dbReference>
<evidence type="ECO:0000313" key="3">
    <source>
        <dbReference type="Proteomes" id="UP000464314"/>
    </source>
</evidence>
<protein>
    <submittedName>
        <fullName evidence="2">NimC/NimA family protein</fullName>
    </submittedName>
</protein>
<dbReference type="InterPro" id="IPR012349">
    <property type="entry name" value="Split_barrel_FMN-bd"/>
</dbReference>
<dbReference type="InterPro" id="IPR011576">
    <property type="entry name" value="Pyridox_Oxase_N"/>
</dbReference>
<evidence type="ECO:0000259" key="1">
    <source>
        <dbReference type="Pfam" id="PF01243"/>
    </source>
</evidence>
<feature type="domain" description="Pyridoxamine 5'-phosphate oxidase N-terminal" evidence="1">
    <location>
        <begin position="3"/>
        <end position="89"/>
    </location>
</feature>
<dbReference type="AlphaFoldDB" id="A0A6P1THY1"/>
<keyword evidence="3" id="KW-1185">Reference proteome</keyword>
<dbReference type="RefSeq" id="WP_161836743.1">
    <property type="nucleotide sequence ID" value="NZ_CP048000.1"/>
</dbReference>
<proteinExistence type="predicted"/>
<sequence length="131" mass="14809">MNKAAQFLADNQTFYLATVENDQPRVRPFGAVMEWEGKTYICTNNKKDVFSQILKNPKVEISAMGKDGRWIRVSGKLTPDNRKEAREAMLAAVPSLQNMYKADDGIYEVLYFTEATATIYSFTGEPEVISL</sequence>
<evidence type="ECO:0000313" key="2">
    <source>
        <dbReference type="EMBL" id="QHQ59907.1"/>
    </source>
</evidence>
<reference evidence="2 3" key="1">
    <citation type="submission" date="2020-01" db="EMBL/GenBank/DDBJ databases">
        <title>Genome analysis of Anaerocolumna sp. CBA3638.</title>
        <authorList>
            <person name="Kim J."/>
            <person name="Roh S.W."/>
        </authorList>
    </citation>
    <scope>NUCLEOTIDE SEQUENCE [LARGE SCALE GENOMIC DNA]</scope>
    <source>
        <strain evidence="2 3">CBA3638</strain>
    </source>
</reference>
<name>A0A6P1THY1_9FIRM</name>
<gene>
    <name evidence="2" type="ORF">Ana3638_03090</name>
</gene>
<organism evidence="2 3">
    <name type="scientific">Anaerocolumna sedimenticola</name>
    <dbReference type="NCBI Taxonomy" id="2696063"/>
    <lineage>
        <taxon>Bacteria</taxon>
        <taxon>Bacillati</taxon>
        <taxon>Bacillota</taxon>
        <taxon>Clostridia</taxon>
        <taxon>Lachnospirales</taxon>
        <taxon>Lachnospiraceae</taxon>
        <taxon>Anaerocolumna</taxon>
    </lineage>
</organism>
<dbReference type="SUPFAM" id="SSF50475">
    <property type="entry name" value="FMN-binding split barrel"/>
    <property type="match status" value="1"/>
</dbReference>
<dbReference type="Gene3D" id="2.30.110.10">
    <property type="entry name" value="Electron Transport, Fmn-binding Protein, Chain A"/>
    <property type="match status" value="1"/>
</dbReference>
<dbReference type="Pfam" id="PF01243">
    <property type="entry name" value="PNPOx_N"/>
    <property type="match status" value="1"/>
</dbReference>